<gene>
    <name evidence="5" type="ORF">F8O01_08865</name>
</gene>
<dbReference type="InterPro" id="IPR015590">
    <property type="entry name" value="Aldehyde_DH_dom"/>
</dbReference>
<feature type="domain" description="Aldehyde dehydrogenase" evidence="4">
    <location>
        <begin position="3"/>
        <end position="450"/>
    </location>
</feature>
<dbReference type="InterPro" id="IPR016163">
    <property type="entry name" value="Ald_DH_C"/>
</dbReference>
<dbReference type="GO" id="GO:0004030">
    <property type="term" value="F:aldehyde dehydrogenase [NAD(P)+] activity"/>
    <property type="evidence" value="ECO:0007669"/>
    <property type="project" value="InterPro"/>
</dbReference>
<dbReference type="InterPro" id="IPR016160">
    <property type="entry name" value="Ald_DH_CS_CYS"/>
</dbReference>
<dbReference type="InterPro" id="IPR016161">
    <property type="entry name" value="Ald_DH/histidinol_DH"/>
</dbReference>
<dbReference type="SUPFAM" id="SSF53720">
    <property type="entry name" value="ALDH-like"/>
    <property type="match status" value="1"/>
</dbReference>
<dbReference type="Gene3D" id="3.40.309.10">
    <property type="entry name" value="Aldehyde Dehydrogenase, Chain A, domain 2"/>
    <property type="match status" value="1"/>
</dbReference>
<dbReference type="PANTHER" id="PTHR43217">
    <property type="entry name" value="SUCCINATE SEMIALDEHYDE DEHYDROGENASE [NAD(P)+] SAD"/>
    <property type="match status" value="1"/>
</dbReference>
<dbReference type="EMBL" id="WBJZ01000009">
    <property type="protein sequence ID" value="KAB1657339.1"/>
    <property type="molecule type" value="Genomic_DNA"/>
</dbReference>
<dbReference type="RefSeq" id="WP_158040504.1">
    <property type="nucleotide sequence ID" value="NZ_JACCFV010000001.1"/>
</dbReference>
<evidence type="ECO:0000256" key="2">
    <source>
        <dbReference type="ARBA" id="ARBA00022857"/>
    </source>
</evidence>
<dbReference type="AlphaFoldDB" id="A0A7J5BUX3"/>
<proteinExistence type="inferred from homology"/>
<evidence type="ECO:0000313" key="6">
    <source>
        <dbReference type="Proteomes" id="UP000467240"/>
    </source>
</evidence>
<evidence type="ECO:0000256" key="1">
    <source>
        <dbReference type="ARBA" id="ARBA00009986"/>
    </source>
</evidence>
<dbReference type="OrthoDB" id="6882680at2"/>
<reference evidence="5 6" key="1">
    <citation type="submission" date="2019-09" db="EMBL/GenBank/DDBJ databases">
        <title>Phylogeny of genus Pseudoclavibacter and closely related genus.</title>
        <authorList>
            <person name="Li Y."/>
        </authorList>
    </citation>
    <scope>NUCLEOTIDE SEQUENCE [LARGE SCALE GENOMIC DNA]</scope>
    <source>
        <strain evidence="5 6">DSM 23821</strain>
    </source>
</reference>
<dbReference type="CDD" id="cd07100">
    <property type="entry name" value="ALDH_SSADH1_GabD1"/>
    <property type="match status" value="1"/>
</dbReference>
<sequence length="460" mass="48453">MTSYEVVNPATGETGETFPTASAADVEQAVAGAFAAYTNWSRATTVAERAALIGAVAQLHRDRIDELSEIIVREMGKPIDQARGEVEFSADIYQYYADNAETFLADQKIDALGGGFAIIRKDPLGPLLGIMPWNFPYYQVARFAGPNVILGNPIVLKHAEQCPESALAIQRIFDDAGAAEGVYTNLFASHEQIAEIIADPRVRGVSLTGSERAGAAVAEIAGRNLKKVVLELGGSDPFIVLSTSDLDDTVEKAVAGRLENSGQACNGSKRLIVLDEYYDAFVEKFTAAMQALTVATDPTQEGGDLGPLSSEKAAVTLEKQLASAVEGGATLVGGERDGAFITPGVLTGVSPDNPVFRQELFGPVAQVYRVASVDEAIELANDTPYGLGSVVISEDHGAALAVAERLEAGMVYVNQVGGDSAELPFGGVKNSGSGRELGSLGIDEFVNKKLIRIADAPQEA</sequence>
<dbReference type="Pfam" id="PF00171">
    <property type="entry name" value="Aldedh"/>
    <property type="match status" value="1"/>
</dbReference>
<dbReference type="Gene3D" id="3.40.605.10">
    <property type="entry name" value="Aldehyde Dehydrogenase, Chain A, domain 1"/>
    <property type="match status" value="1"/>
</dbReference>
<keyword evidence="6" id="KW-1185">Reference proteome</keyword>
<dbReference type="GO" id="GO:0004777">
    <property type="term" value="F:succinate-semialdehyde dehydrogenase (NAD+) activity"/>
    <property type="evidence" value="ECO:0007669"/>
    <property type="project" value="TreeGrafter"/>
</dbReference>
<evidence type="ECO:0000259" key="4">
    <source>
        <dbReference type="Pfam" id="PF00171"/>
    </source>
</evidence>
<comment type="similarity">
    <text evidence="1">Belongs to the aldehyde dehydrogenase family.</text>
</comment>
<dbReference type="PROSITE" id="PS00070">
    <property type="entry name" value="ALDEHYDE_DEHYDR_CYS"/>
    <property type="match status" value="1"/>
</dbReference>
<keyword evidence="3" id="KW-0560">Oxidoreductase</keyword>
<organism evidence="5 6">
    <name type="scientific">Pseudoclavibacter chungangensis</name>
    <dbReference type="NCBI Taxonomy" id="587635"/>
    <lineage>
        <taxon>Bacteria</taxon>
        <taxon>Bacillati</taxon>
        <taxon>Actinomycetota</taxon>
        <taxon>Actinomycetes</taxon>
        <taxon>Micrococcales</taxon>
        <taxon>Microbacteriaceae</taxon>
        <taxon>Pseudoclavibacter</taxon>
    </lineage>
</organism>
<dbReference type="InterPro" id="IPR044148">
    <property type="entry name" value="ALDH_GabD1-like"/>
</dbReference>
<dbReference type="Proteomes" id="UP000467240">
    <property type="component" value="Unassembled WGS sequence"/>
</dbReference>
<comment type="caution">
    <text evidence="5">The sequence shown here is derived from an EMBL/GenBank/DDBJ whole genome shotgun (WGS) entry which is preliminary data.</text>
</comment>
<dbReference type="PANTHER" id="PTHR43217:SF2">
    <property type="entry name" value="SUCCINATE-SEMIALDEHYDE DEHYDROGENASE [NADP(+)]"/>
    <property type="match status" value="1"/>
</dbReference>
<accession>A0A7J5BUX3</accession>
<dbReference type="InterPro" id="IPR016162">
    <property type="entry name" value="Ald_DH_N"/>
</dbReference>
<evidence type="ECO:0000313" key="5">
    <source>
        <dbReference type="EMBL" id="KAB1657339.1"/>
    </source>
</evidence>
<dbReference type="FunFam" id="3.40.605.10:FF:000012">
    <property type="entry name" value="NAD-dependent succinate-semialdehyde dehydrogenase"/>
    <property type="match status" value="1"/>
</dbReference>
<evidence type="ECO:0000256" key="3">
    <source>
        <dbReference type="ARBA" id="ARBA00023002"/>
    </source>
</evidence>
<dbReference type="InterPro" id="IPR047110">
    <property type="entry name" value="GABD/Sad-like"/>
</dbReference>
<name>A0A7J5BUX3_9MICO</name>
<keyword evidence="2" id="KW-0521">NADP</keyword>
<protein>
    <submittedName>
        <fullName evidence="5">NAD-dependent succinate-semialdehyde dehydrogenase</fullName>
    </submittedName>
</protein>